<feature type="domain" description="DUF5753" evidence="1">
    <location>
        <begin position="109"/>
        <end position="277"/>
    </location>
</feature>
<evidence type="ECO:0000313" key="2">
    <source>
        <dbReference type="EMBL" id="GAA4947971.1"/>
    </source>
</evidence>
<protein>
    <submittedName>
        <fullName evidence="2">Helix-turn-helix transcriptional regulator</fullName>
    </submittedName>
</protein>
<dbReference type="InterPro" id="IPR010982">
    <property type="entry name" value="Lambda_DNA-bd_dom_sf"/>
</dbReference>
<dbReference type="RefSeq" id="WP_345673528.1">
    <property type="nucleotide sequence ID" value="NZ_BAABHS010000001.1"/>
</dbReference>
<reference evidence="3" key="1">
    <citation type="journal article" date="2019" name="Int. J. Syst. Evol. Microbiol.">
        <title>The Global Catalogue of Microorganisms (GCM) 10K type strain sequencing project: providing services to taxonomists for standard genome sequencing and annotation.</title>
        <authorList>
            <consortium name="The Broad Institute Genomics Platform"/>
            <consortium name="The Broad Institute Genome Sequencing Center for Infectious Disease"/>
            <person name="Wu L."/>
            <person name="Ma J."/>
        </authorList>
    </citation>
    <scope>NUCLEOTIDE SEQUENCE [LARGE SCALE GENOMIC DNA]</scope>
    <source>
        <strain evidence="3">JCM 17986</strain>
    </source>
</reference>
<proteinExistence type="predicted"/>
<gene>
    <name evidence="2" type="ORF">GCM10023205_04980</name>
</gene>
<name>A0ABP9GM79_9ACTN</name>
<organism evidence="2 3">
    <name type="scientific">Yinghuangia aomiensis</name>
    <dbReference type="NCBI Taxonomy" id="676205"/>
    <lineage>
        <taxon>Bacteria</taxon>
        <taxon>Bacillati</taxon>
        <taxon>Actinomycetota</taxon>
        <taxon>Actinomycetes</taxon>
        <taxon>Kitasatosporales</taxon>
        <taxon>Streptomycetaceae</taxon>
        <taxon>Yinghuangia</taxon>
    </lineage>
</organism>
<dbReference type="EMBL" id="BAABHS010000001">
    <property type="protein sequence ID" value="GAA4947971.1"/>
    <property type="molecule type" value="Genomic_DNA"/>
</dbReference>
<accession>A0ABP9GM79</accession>
<dbReference type="Proteomes" id="UP001500466">
    <property type="component" value="Unassembled WGS sequence"/>
</dbReference>
<keyword evidence="3" id="KW-1185">Reference proteome</keyword>
<dbReference type="InterPro" id="IPR001387">
    <property type="entry name" value="Cro/C1-type_HTH"/>
</dbReference>
<evidence type="ECO:0000259" key="1">
    <source>
        <dbReference type="Pfam" id="PF19054"/>
    </source>
</evidence>
<dbReference type="Pfam" id="PF13560">
    <property type="entry name" value="HTH_31"/>
    <property type="match status" value="1"/>
</dbReference>
<comment type="caution">
    <text evidence="2">The sequence shown here is derived from an EMBL/GenBank/DDBJ whole genome shotgun (WGS) entry which is preliminary data.</text>
</comment>
<dbReference type="Gene3D" id="1.10.260.40">
    <property type="entry name" value="lambda repressor-like DNA-binding domains"/>
    <property type="match status" value="1"/>
</dbReference>
<dbReference type="Pfam" id="PF19054">
    <property type="entry name" value="DUF5753"/>
    <property type="match status" value="1"/>
</dbReference>
<sequence>MPRSPSTSAQQAREALATRLAQIMSDAGLKGVHLARAAGWHESKTSRIVTGTTLPSPTDIRLWCEICGAADQAEDLIAQALAAESMYVQWRQRERAGLVSIQRSYVPLYTRTQLFRQYSSTLVPGFLQTRDYAEALLTSIATFRGLRTDTKAAAAARVERSRIIREGSRRGVFLIEEGVLRNRMGDAATMEAQLGYLIAAAGLPSLSIGIVPFTADRSGTWIVETFTMYDNTSAHVELLGAEITVTAPTELRAYADMFDAVLHKALFGEQARARITEALEALTG</sequence>
<dbReference type="InterPro" id="IPR043917">
    <property type="entry name" value="DUF5753"/>
</dbReference>
<evidence type="ECO:0000313" key="3">
    <source>
        <dbReference type="Proteomes" id="UP001500466"/>
    </source>
</evidence>
<dbReference type="CDD" id="cd00093">
    <property type="entry name" value="HTH_XRE"/>
    <property type="match status" value="1"/>
</dbReference>